<evidence type="ECO:0000313" key="2">
    <source>
        <dbReference type="Proteomes" id="UP000308600"/>
    </source>
</evidence>
<accession>A0ACD3A5S3</accession>
<organism evidence="1 2">
    <name type="scientific">Pluteus cervinus</name>
    <dbReference type="NCBI Taxonomy" id="181527"/>
    <lineage>
        <taxon>Eukaryota</taxon>
        <taxon>Fungi</taxon>
        <taxon>Dikarya</taxon>
        <taxon>Basidiomycota</taxon>
        <taxon>Agaricomycotina</taxon>
        <taxon>Agaricomycetes</taxon>
        <taxon>Agaricomycetidae</taxon>
        <taxon>Agaricales</taxon>
        <taxon>Pluteineae</taxon>
        <taxon>Pluteaceae</taxon>
        <taxon>Pluteus</taxon>
    </lineage>
</organism>
<sequence length="313" mass="34402">MSSQLSSIDWTTTFIPIIEAGLVELLLYGIYVPLFATCVYILGCSGRQQSGQSMLLIPITIMFCLSTADIAVTFTLAAKHITSLFEPLGQEALSLAFPKVALYGINNLIADFILLYRCYVIWESNVFVIIPPLPGVIAGTVFMFVVQTSPAESPLRKYVLVYGWIVVYTNVYLTAMTAGRIWWVVRKARESIHARQVKRYRLIIMAIIESGAIYSGCILATLVATGSYALFITSIYGKIVCIMPALIVVQLGLGRAFNISPRSTRLSTLSTSMAQPSTRMSTMLDTLSGPVVMATRTNEEPSNTREESPTHAV</sequence>
<dbReference type="EMBL" id="ML208714">
    <property type="protein sequence ID" value="TFK60942.1"/>
    <property type="molecule type" value="Genomic_DNA"/>
</dbReference>
<dbReference type="Proteomes" id="UP000308600">
    <property type="component" value="Unassembled WGS sequence"/>
</dbReference>
<name>A0ACD3A5S3_9AGAR</name>
<reference evidence="1 2" key="1">
    <citation type="journal article" date="2019" name="Nat. Ecol. Evol.">
        <title>Megaphylogeny resolves global patterns of mushroom evolution.</title>
        <authorList>
            <person name="Varga T."/>
            <person name="Krizsan K."/>
            <person name="Foldi C."/>
            <person name="Dima B."/>
            <person name="Sanchez-Garcia M."/>
            <person name="Sanchez-Ramirez S."/>
            <person name="Szollosi G.J."/>
            <person name="Szarkandi J.G."/>
            <person name="Papp V."/>
            <person name="Albert L."/>
            <person name="Andreopoulos W."/>
            <person name="Angelini C."/>
            <person name="Antonin V."/>
            <person name="Barry K.W."/>
            <person name="Bougher N.L."/>
            <person name="Buchanan P."/>
            <person name="Buyck B."/>
            <person name="Bense V."/>
            <person name="Catcheside P."/>
            <person name="Chovatia M."/>
            <person name="Cooper J."/>
            <person name="Damon W."/>
            <person name="Desjardin D."/>
            <person name="Finy P."/>
            <person name="Geml J."/>
            <person name="Haridas S."/>
            <person name="Hughes K."/>
            <person name="Justo A."/>
            <person name="Karasinski D."/>
            <person name="Kautmanova I."/>
            <person name="Kiss B."/>
            <person name="Kocsube S."/>
            <person name="Kotiranta H."/>
            <person name="LaButti K.M."/>
            <person name="Lechner B.E."/>
            <person name="Liimatainen K."/>
            <person name="Lipzen A."/>
            <person name="Lukacs Z."/>
            <person name="Mihaltcheva S."/>
            <person name="Morgado L.N."/>
            <person name="Niskanen T."/>
            <person name="Noordeloos M.E."/>
            <person name="Ohm R.A."/>
            <person name="Ortiz-Santana B."/>
            <person name="Ovrebo C."/>
            <person name="Racz N."/>
            <person name="Riley R."/>
            <person name="Savchenko A."/>
            <person name="Shiryaev A."/>
            <person name="Soop K."/>
            <person name="Spirin V."/>
            <person name="Szebenyi C."/>
            <person name="Tomsovsky M."/>
            <person name="Tulloss R.E."/>
            <person name="Uehling J."/>
            <person name="Grigoriev I.V."/>
            <person name="Vagvolgyi C."/>
            <person name="Papp T."/>
            <person name="Martin F.M."/>
            <person name="Miettinen O."/>
            <person name="Hibbett D.S."/>
            <person name="Nagy L.G."/>
        </authorList>
    </citation>
    <scope>NUCLEOTIDE SEQUENCE [LARGE SCALE GENOMIC DNA]</scope>
    <source>
        <strain evidence="1 2">NL-1719</strain>
    </source>
</reference>
<keyword evidence="2" id="KW-1185">Reference proteome</keyword>
<gene>
    <name evidence="1" type="ORF">BDN72DRAFT_490310</name>
</gene>
<evidence type="ECO:0000313" key="1">
    <source>
        <dbReference type="EMBL" id="TFK60942.1"/>
    </source>
</evidence>
<proteinExistence type="predicted"/>
<protein>
    <submittedName>
        <fullName evidence="1">Uncharacterized protein</fullName>
    </submittedName>
</protein>